<dbReference type="Pfam" id="PF13302">
    <property type="entry name" value="Acetyltransf_3"/>
    <property type="match status" value="1"/>
</dbReference>
<dbReference type="EMBL" id="SDIK01000035">
    <property type="protein sequence ID" value="TXJ62313.1"/>
    <property type="molecule type" value="Genomic_DNA"/>
</dbReference>
<comment type="caution">
    <text evidence="2">The sequence shown here is derived from an EMBL/GenBank/DDBJ whole genome shotgun (WGS) entry which is preliminary data.</text>
</comment>
<accession>A0A5C8GK17</accession>
<proteinExistence type="predicted"/>
<reference evidence="3" key="1">
    <citation type="submission" date="2019-05" db="EMBL/GenBank/DDBJ databases">
        <title>Prevotella brunnea sp. nov., isolated from a wound of a patient.</title>
        <authorList>
            <person name="Buhl M."/>
        </authorList>
    </citation>
    <scope>NUCLEOTIDE SEQUENCE [LARGE SCALE GENOMIC DNA]</scope>
    <source>
        <strain evidence="3">A2672</strain>
    </source>
</reference>
<dbReference type="RefSeq" id="WP_130828812.1">
    <property type="nucleotide sequence ID" value="NZ_SDIK01000035.1"/>
</dbReference>
<dbReference type="PANTHER" id="PTHR43415:SF3">
    <property type="entry name" value="GNAT-FAMILY ACETYLTRANSFERASE"/>
    <property type="match status" value="1"/>
</dbReference>
<keyword evidence="3" id="KW-1185">Reference proteome</keyword>
<dbReference type="PANTHER" id="PTHR43415">
    <property type="entry name" value="SPERMIDINE N(1)-ACETYLTRANSFERASE"/>
    <property type="match status" value="1"/>
</dbReference>
<dbReference type="InterPro" id="IPR000182">
    <property type="entry name" value="GNAT_dom"/>
</dbReference>
<organism evidence="2 3">
    <name type="scientific">Prevotella brunnea</name>
    <dbReference type="NCBI Taxonomy" id="2508867"/>
    <lineage>
        <taxon>Bacteria</taxon>
        <taxon>Pseudomonadati</taxon>
        <taxon>Bacteroidota</taxon>
        <taxon>Bacteroidia</taxon>
        <taxon>Bacteroidales</taxon>
        <taxon>Prevotellaceae</taxon>
        <taxon>Prevotella</taxon>
    </lineage>
</organism>
<feature type="domain" description="N-acetyltransferase" evidence="1">
    <location>
        <begin position="8"/>
        <end position="171"/>
    </location>
</feature>
<dbReference type="InterPro" id="IPR016181">
    <property type="entry name" value="Acyl_CoA_acyltransferase"/>
</dbReference>
<evidence type="ECO:0000313" key="3">
    <source>
        <dbReference type="Proteomes" id="UP000321612"/>
    </source>
</evidence>
<evidence type="ECO:0000259" key="1">
    <source>
        <dbReference type="PROSITE" id="PS51186"/>
    </source>
</evidence>
<dbReference type="CDD" id="cd04301">
    <property type="entry name" value="NAT_SF"/>
    <property type="match status" value="1"/>
</dbReference>
<dbReference type="Gene3D" id="3.40.630.30">
    <property type="match status" value="1"/>
</dbReference>
<keyword evidence="2" id="KW-0808">Transferase</keyword>
<gene>
    <name evidence="2" type="ORF">ETF27_05360</name>
</gene>
<dbReference type="GO" id="GO:0016747">
    <property type="term" value="F:acyltransferase activity, transferring groups other than amino-acyl groups"/>
    <property type="evidence" value="ECO:0007669"/>
    <property type="project" value="InterPro"/>
</dbReference>
<dbReference type="PROSITE" id="PS51186">
    <property type="entry name" value="GNAT"/>
    <property type="match status" value="1"/>
</dbReference>
<dbReference type="Proteomes" id="UP000321612">
    <property type="component" value="Unassembled WGS sequence"/>
</dbReference>
<name>A0A5C8GK17_9BACT</name>
<dbReference type="SUPFAM" id="SSF55729">
    <property type="entry name" value="Acyl-CoA N-acyltransferases (Nat)"/>
    <property type="match status" value="1"/>
</dbReference>
<dbReference type="OrthoDB" id="893030at2"/>
<sequence length="171" mass="19967">MDKPVKSIKLRAMEPEDLDLLYKIENEDEVWNVCSSNVPYSRYTLFNYIADASNDIYLDGQVRLIIENDNQETVGVMDIVNFEPMHQRAELGFIILNEYRGQGYGYSAIRKVLDYTKNTLHLRQVYAFVDVSNTSSLRCLSLVGFQETVILKDWFFHHGKYNDAVIMQFFL</sequence>
<protein>
    <submittedName>
        <fullName evidence="2">GNAT family N-acetyltransferase</fullName>
    </submittedName>
</protein>
<dbReference type="AlphaFoldDB" id="A0A5C8GK17"/>
<evidence type="ECO:0000313" key="2">
    <source>
        <dbReference type="EMBL" id="TXJ62313.1"/>
    </source>
</evidence>